<organism evidence="2 3">
    <name type="scientific">Iodobacter ciconiae</name>
    <dbReference type="NCBI Taxonomy" id="2496266"/>
    <lineage>
        <taxon>Bacteria</taxon>
        <taxon>Pseudomonadati</taxon>
        <taxon>Pseudomonadota</taxon>
        <taxon>Betaproteobacteria</taxon>
        <taxon>Neisseriales</taxon>
        <taxon>Chitinibacteraceae</taxon>
        <taxon>Iodobacter</taxon>
    </lineage>
</organism>
<dbReference type="GO" id="GO:0003824">
    <property type="term" value="F:catalytic activity"/>
    <property type="evidence" value="ECO:0007669"/>
    <property type="project" value="UniProtKB-ARBA"/>
</dbReference>
<dbReference type="PANTHER" id="PTHR43736:SF4">
    <property type="entry name" value="SLR1690 PROTEIN"/>
    <property type="match status" value="1"/>
</dbReference>
<evidence type="ECO:0000259" key="1">
    <source>
        <dbReference type="PROSITE" id="PS51462"/>
    </source>
</evidence>
<dbReference type="CDD" id="cd18873">
    <property type="entry name" value="NUDIX_NadM_like"/>
    <property type="match status" value="1"/>
</dbReference>
<name>A0A3S8ZP76_9NEIS</name>
<dbReference type="SUPFAM" id="SSF46785">
    <property type="entry name" value="Winged helix' DNA-binding domain"/>
    <property type="match status" value="1"/>
</dbReference>
<dbReference type="PROSITE" id="PS51462">
    <property type="entry name" value="NUDIX"/>
    <property type="match status" value="1"/>
</dbReference>
<evidence type="ECO:0000313" key="2">
    <source>
        <dbReference type="EMBL" id="AZN35201.1"/>
    </source>
</evidence>
<dbReference type="SUPFAM" id="SSF55811">
    <property type="entry name" value="Nudix"/>
    <property type="match status" value="1"/>
</dbReference>
<proteinExistence type="predicted"/>
<dbReference type="Proteomes" id="UP000282438">
    <property type="component" value="Chromosome"/>
</dbReference>
<gene>
    <name evidence="2" type="ORF">EJO50_01095</name>
</gene>
<dbReference type="Pfam" id="PF21906">
    <property type="entry name" value="WHD_NrtR"/>
    <property type="match status" value="1"/>
</dbReference>
<reference evidence="2 3" key="1">
    <citation type="submission" date="2018-12" db="EMBL/GenBank/DDBJ databases">
        <title>Complete genome sequence of Iodobacter sp. H11R3.</title>
        <authorList>
            <person name="Bae J.-W."/>
        </authorList>
    </citation>
    <scope>NUCLEOTIDE SEQUENCE [LARGE SCALE GENOMIC DNA]</scope>
    <source>
        <strain evidence="2 3">H11R3</strain>
    </source>
</reference>
<sequence length="238" mass="26645">MLYNVLETQAEPNMEYTNPLFTVDSVLFTVKNEQLLVLLTKRAQAPFTGCWGLPGGFIDVQQDTNTDATASRKLEAKAGLKPAYLEQLQVISGPDRDPRGFSVTLAYFALVAYQNVSPQISSVESASWIAVNDLEKINLAFDHLEIIQIAKQRLQQKTLYSMTPVFCLPTQFTIGQLKSVIETIIEKPIQRKSLMRRIEASDIFDLSEKKIPSGGRMAQLYTLKPGADLVNFERNLNA</sequence>
<dbReference type="InterPro" id="IPR036390">
    <property type="entry name" value="WH_DNA-bd_sf"/>
</dbReference>
<dbReference type="AlphaFoldDB" id="A0A3S8ZP76"/>
<keyword evidence="3" id="KW-1185">Reference proteome</keyword>
<dbReference type="InterPro" id="IPR054105">
    <property type="entry name" value="WHD_NrtR"/>
</dbReference>
<dbReference type="Gene3D" id="1.10.10.10">
    <property type="entry name" value="Winged helix-like DNA-binding domain superfamily/Winged helix DNA-binding domain"/>
    <property type="match status" value="1"/>
</dbReference>
<dbReference type="InterPro" id="IPR036388">
    <property type="entry name" value="WH-like_DNA-bd_sf"/>
</dbReference>
<feature type="domain" description="Nudix hydrolase" evidence="1">
    <location>
        <begin position="19"/>
        <end position="155"/>
    </location>
</feature>
<dbReference type="Gene3D" id="3.90.79.10">
    <property type="entry name" value="Nucleoside Triphosphate Pyrophosphohydrolase"/>
    <property type="match status" value="1"/>
</dbReference>
<dbReference type="InterPro" id="IPR000086">
    <property type="entry name" value="NUDIX_hydrolase_dom"/>
</dbReference>
<dbReference type="EMBL" id="CP034433">
    <property type="protein sequence ID" value="AZN35201.1"/>
    <property type="molecule type" value="Genomic_DNA"/>
</dbReference>
<protein>
    <submittedName>
        <fullName evidence="2">NUDIX domain-containing protein</fullName>
    </submittedName>
</protein>
<dbReference type="KEGG" id="iod:EJO50_01095"/>
<dbReference type="InterPro" id="IPR015797">
    <property type="entry name" value="NUDIX_hydrolase-like_dom_sf"/>
</dbReference>
<dbReference type="PANTHER" id="PTHR43736">
    <property type="entry name" value="ADP-RIBOSE PYROPHOSPHATASE"/>
    <property type="match status" value="1"/>
</dbReference>
<evidence type="ECO:0000313" key="3">
    <source>
        <dbReference type="Proteomes" id="UP000282438"/>
    </source>
</evidence>
<accession>A0A3S8ZP76</accession>
<dbReference type="OrthoDB" id="542521at2"/>
<dbReference type="Pfam" id="PF00293">
    <property type="entry name" value="NUDIX"/>
    <property type="match status" value="1"/>
</dbReference>